<dbReference type="Proteomes" id="UP001162164">
    <property type="component" value="Unassembled WGS sequence"/>
</dbReference>
<dbReference type="SMART" id="SM00408">
    <property type="entry name" value="IGc2"/>
    <property type="match status" value="3"/>
</dbReference>
<feature type="region of interest" description="Disordered" evidence="2">
    <location>
        <begin position="540"/>
        <end position="567"/>
    </location>
</feature>
<evidence type="ECO:0000256" key="2">
    <source>
        <dbReference type="SAM" id="MobiDB-lite"/>
    </source>
</evidence>
<keyword evidence="3" id="KW-0472">Membrane</keyword>
<comment type="caution">
    <text evidence="6">The sequence shown here is derived from an EMBL/GenBank/DDBJ whole genome shotgun (WGS) entry which is preliminary data.</text>
</comment>
<dbReference type="PANTHER" id="PTHR13817:SF173">
    <property type="entry name" value="FRAZZLED"/>
    <property type="match status" value="1"/>
</dbReference>
<dbReference type="InterPro" id="IPR036116">
    <property type="entry name" value="FN3_sf"/>
</dbReference>
<dbReference type="Pfam" id="PF00041">
    <property type="entry name" value="fn3"/>
    <property type="match status" value="4"/>
</dbReference>
<keyword evidence="3" id="KW-0812">Transmembrane</keyword>
<feature type="domain" description="Ig-like" evidence="4">
    <location>
        <begin position="169"/>
        <end position="257"/>
    </location>
</feature>
<keyword evidence="3" id="KW-1133">Transmembrane helix</keyword>
<dbReference type="CDD" id="cd00063">
    <property type="entry name" value="FN3"/>
    <property type="match status" value="4"/>
</dbReference>
<dbReference type="InterPro" id="IPR003961">
    <property type="entry name" value="FN3_dom"/>
</dbReference>
<feature type="transmembrane region" description="Helical" evidence="3">
    <location>
        <begin position="782"/>
        <end position="804"/>
    </location>
</feature>
<accession>A0ABQ9K6W4</accession>
<feature type="domain" description="Fibronectin type-III" evidence="5">
    <location>
        <begin position="446"/>
        <end position="540"/>
    </location>
</feature>
<evidence type="ECO:0000256" key="3">
    <source>
        <dbReference type="SAM" id="Phobius"/>
    </source>
</evidence>
<feature type="domain" description="Ig-like" evidence="4">
    <location>
        <begin position="3"/>
        <end position="70"/>
    </location>
</feature>
<proteinExistence type="predicted"/>
<dbReference type="EMBL" id="JAPWTJ010000009">
    <property type="protein sequence ID" value="KAJ8985772.1"/>
    <property type="molecule type" value="Genomic_DNA"/>
</dbReference>
<dbReference type="Pfam" id="PF13927">
    <property type="entry name" value="Ig_3"/>
    <property type="match status" value="2"/>
</dbReference>
<evidence type="ECO:0000259" key="4">
    <source>
        <dbReference type="PROSITE" id="PS50835"/>
    </source>
</evidence>
<organism evidence="6 7">
    <name type="scientific">Molorchus minor</name>
    <dbReference type="NCBI Taxonomy" id="1323400"/>
    <lineage>
        <taxon>Eukaryota</taxon>
        <taxon>Metazoa</taxon>
        <taxon>Ecdysozoa</taxon>
        <taxon>Arthropoda</taxon>
        <taxon>Hexapoda</taxon>
        <taxon>Insecta</taxon>
        <taxon>Pterygota</taxon>
        <taxon>Neoptera</taxon>
        <taxon>Endopterygota</taxon>
        <taxon>Coleoptera</taxon>
        <taxon>Polyphaga</taxon>
        <taxon>Cucujiformia</taxon>
        <taxon>Chrysomeloidea</taxon>
        <taxon>Cerambycidae</taxon>
        <taxon>Lamiinae</taxon>
        <taxon>Monochamini</taxon>
        <taxon>Molorchus</taxon>
    </lineage>
</organism>
<dbReference type="SMART" id="SM00409">
    <property type="entry name" value="IG"/>
    <property type="match status" value="3"/>
</dbReference>
<dbReference type="SUPFAM" id="SSF48726">
    <property type="entry name" value="Immunoglobulin"/>
    <property type="match status" value="3"/>
</dbReference>
<dbReference type="SUPFAM" id="SSF49265">
    <property type="entry name" value="Fibronectin type III"/>
    <property type="match status" value="2"/>
</dbReference>
<dbReference type="Gene3D" id="2.60.40.10">
    <property type="entry name" value="Immunoglobulins"/>
    <property type="match status" value="7"/>
</dbReference>
<feature type="domain" description="Fibronectin type-III" evidence="5">
    <location>
        <begin position="559"/>
        <end position="650"/>
    </location>
</feature>
<dbReference type="InterPro" id="IPR003599">
    <property type="entry name" value="Ig_sub"/>
</dbReference>
<dbReference type="Pfam" id="PF07679">
    <property type="entry name" value="I-set"/>
    <property type="match status" value="1"/>
</dbReference>
<feature type="domain" description="Fibronectin type-III" evidence="5">
    <location>
        <begin position="651"/>
        <end position="762"/>
    </location>
</feature>
<dbReference type="InterPro" id="IPR007110">
    <property type="entry name" value="Ig-like_dom"/>
</dbReference>
<evidence type="ECO:0000313" key="7">
    <source>
        <dbReference type="Proteomes" id="UP001162164"/>
    </source>
</evidence>
<dbReference type="InterPro" id="IPR036179">
    <property type="entry name" value="Ig-like_dom_sf"/>
</dbReference>
<sequence>MDREFTTNPGSIEVAEFQPAFLTCNIHSTPSADIQWEFNNQPLPQHTRYVPLPQGALLILNSQTSDAGSYRQVLFIWILRQQKEGTMHTFWDICRPVGYADGAAYIPKRCALFLLSFKKKEYTLEYTSCIFLLLERRNKNIRGKNTCKATNSILNKEKYSKAATLSVFPSLTNARQPIFLPLGVPLNNSVLVGENLSLYCAVSGWPTPKVQWLNNDSVVIGNSTILRILDAKLRHRGNYTCLAYNTEDRISQTFKVEVWQRPYFNVTPVSKIYPAAQTARLDCQANGVPDPRINWLKDGEPLVYRNHIKRLATGLVFSHTFSSDSGIYQCVASNLAGKVWIAGQIEIDGSHSPRPPESLRCRPYDSTTICLSWKPPENVSVQAYSVYSFYRGQARDESGPEYITTDTYKAADSLNSSTNYTFYVRLYSKAASDRSELVTCQTGVKGRRDLDIAPVGTNSVRLNWSEIGTDIPCDEVKTPYKVQWKREGHSTINVERTPEQTHVVTGLSPGTNYEFRISSTSYDKDLGPWTPYTHSKIKSTTFDDHKTNNTNTTEAVPLSPEQVEGIPESPTSIKLTWMDVGNKKFYTICYVLVKEAQKCEDGRLLKSFSNKLLIDKLKSNSTYEFKVRTHNMEGAHGPFSKSIEVQTPADVPSPVQDLMYKPFNDTTACIRWKAPEHKNGKLLRYLISYTPNKNRILEKWINVSIPAHQRKSAACWLGEQETVSTLLGNLTSNIYYTVLVRAVSEVGVGKLTVPIDITTNPQENKEEHVPDLKSEMEYHKKVGVIIGVIMALMCIVCCITCILVRETLLEA</sequence>
<evidence type="ECO:0000256" key="1">
    <source>
        <dbReference type="ARBA" id="ARBA00022737"/>
    </source>
</evidence>
<dbReference type="PROSITE" id="PS50853">
    <property type="entry name" value="FN3"/>
    <property type="match status" value="4"/>
</dbReference>
<feature type="domain" description="Fibronectin type-III" evidence="5">
    <location>
        <begin position="355"/>
        <end position="445"/>
    </location>
</feature>
<name>A0ABQ9K6W4_9CUCU</name>
<dbReference type="InterPro" id="IPR050964">
    <property type="entry name" value="Striated_Muscle_Regulatory"/>
</dbReference>
<feature type="domain" description="Ig-like" evidence="4">
    <location>
        <begin position="262"/>
        <end position="348"/>
    </location>
</feature>
<dbReference type="InterPro" id="IPR013098">
    <property type="entry name" value="Ig_I-set"/>
</dbReference>
<dbReference type="InterPro" id="IPR013783">
    <property type="entry name" value="Ig-like_fold"/>
</dbReference>
<dbReference type="PROSITE" id="PS50835">
    <property type="entry name" value="IG_LIKE"/>
    <property type="match status" value="3"/>
</dbReference>
<evidence type="ECO:0000259" key="5">
    <source>
        <dbReference type="PROSITE" id="PS50853"/>
    </source>
</evidence>
<evidence type="ECO:0000313" key="6">
    <source>
        <dbReference type="EMBL" id="KAJ8985772.1"/>
    </source>
</evidence>
<dbReference type="PANTHER" id="PTHR13817">
    <property type="entry name" value="TITIN"/>
    <property type="match status" value="1"/>
</dbReference>
<keyword evidence="1" id="KW-0677">Repeat</keyword>
<keyword evidence="7" id="KW-1185">Reference proteome</keyword>
<dbReference type="InterPro" id="IPR003598">
    <property type="entry name" value="Ig_sub2"/>
</dbReference>
<reference evidence="6" key="1">
    <citation type="journal article" date="2023" name="Insect Mol. Biol.">
        <title>Genome sequencing provides insights into the evolution of gene families encoding plant cell wall-degrading enzymes in longhorned beetles.</title>
        <authorList>
            <person name="Shin N.R."/>
            <person name="Okamura Y."/>
            <person name="Kirsch R."/>
            <person name="Pauchet Y."/>
        </authorList>
    </citation>
    <scope>NUCLEOTIDE SEQUENCE</scope>
    <source>
        <strain evidence="6">MMC_N1</strain>
    </source>
</reference>
<dbReference type="SMART" id="SM00060">
    <property type="entry name" value="FN3"/>
    <property type="match status" value="4"/>
</dbReference>
<protein>
    <submittedName>
        <fullName evidence="6">Uncharacterized protein</fullName>
    </submittedName>
</protein>
<gene>
    <name evidence="6" type="ORF">NQ317_014425</name>
</gene>